<dbReference type="AlphaFoldDB" id="A0AAU9IK35"/>
<organism evidence="1 2">
    <name type="scientific">Blepharisma stoltei</name>
    <dbReference type="NCBI Taxonomy" id="1481888"/>
    <lineage>
        <taxon>Eukaryota</taxon>
        <taxon>Sar</taxon>
        <taxon>Alveolata</taxon>
        <taxon>Ciliophora</taxon>
        <taxon>Postciliodesmatophora</taxon>
        <taxon>Heterotrichea</taxon>
        <taxon>Heterotrichida</taxon>
        <taxon>Blepharismidae</taxon>
        <taxon>Blepharisma</taxon>
    </lineage>
</organism>
<sequence>MYKRTKFHIYGTESENEYVKVLETPEPLNFSTCIARLPNGELLSFGNDNPTSGLALIIDWNFKIRELPSGTPCHGSSAILSLIRN</sequence>
<protein>
    <submittedName>
        <fullName evidence="1">Uncharacterized protein</fullName>
    </submittedName>
</protein>
<keyword evidence="2" id="KW-1185">Reference proteome</keyword>
<gene>
    <name evidence="1" type="ORF">BSTOLATCC_MIC11832</name>
</gene>
<dbReference type="Proteomes" id="UP001162131">
    <property type="component" value="Unassembled WGS sequence"/>
</dbReference>
<proteinExistence type="predicted"/>
<evidence type="ECO:0000313" key="2">
    <source>
        <dbReference type="Proteomes" id="UP001162131"/>
    </source>
</evidence>
<dbReference type="EMBL" id="CAJZBQ010000012">
    <property type="protein sequence ID" value="CAG9314837.1"/>
    <property type="molecule type" value="Genomic_DNA"/>
</dbReference>
<name>A0AAU9IK35_9CILI</name>
<evidence type="ECO:0000313" key="1">
    <source>
        <dbReference type="EMBL" id="CAG9314837.1"/>
    </source>
</evidence>
<accession>A0AAU9IK35</accession>
<reference evidence="1" key="1">
    <citation type="submission" date="2021-09" db="EMBL/GenBank/DDBJ databases">
        <authorList>
            <consortium name="AG Swart"/>
            <person name="Singh M."/>
            <person name="Singh A."/>
            <person name="Seah K."/>
            <person name="Emmerich C."/>
        </authorList>
    </citation>
    <scope>NUCLEOTIDE SEQUENCE</scope>
    <source>
        <strain evidence="1">ATCC30299</strain>
    </source>
</reference>
<comment type="caution">
    <text evidence="1">The sequence shown here is derived from an EMBL/GenBank/DDBJ whole genome shotgun (WGS) entry which is preliminary data.</text>
</comment>